<dbReference type="AlphaFoldDB" id="A0A7J7VW63"/>
<dbReference type="InterPro" id="IPR046964">
    <property type="entry name" value="RTN1-4"/>
</dbReference>
<feature type="compositionally biased region" description="Polar residues" evidence="7">
    <location>
        <begin position="821"/>
        <end position="831"/>
    </location>
</feature>
<organism evidence="9 10">
    <name type="scientific">Pipistrellus kuhlii</name>
    <name type="common">Kuhl's pipistrelle</name>
    <dbReference type="NCBI Taxonomy" id="59472"/>
    <lineage>
        <taxon>Eukaryota</taxon>
        <taxon>Metazoa</taxon>
        <taxon>Chordata</taxon>
        <taxon>Craniata</taxon>
        <taxon>Vertebrata</taxon>
        <taxon>Euteleostomi</taxon>
        <taxon>Mammalia</taxon>
        <taxon>Eutheria</taxon>
        <taxon>Laurasiatheria</taxon>
        <taxon>Chiroptera</taxon>
        <taxon>Yangochiroptera</taxon>
        <taxon>Vespertilionidae</taxon>
        <taxon>Pipistrellus</taxon>
    </lineage>
</organism>
<feature type="compositionally biased region" description="Pro residues" evidence="7">
    <location>
        <begin position="172"/>
        <end position="182"/>
    </location>
</feature>
<feature type="compositionally biased region" description="Low complexity" evidence="7">
    <location>
        <begin position="125"/>
        <end position="135"/>
    </location>
</feature>
<keyword evidence="3 6" id="KW-0256">Endoplasmic reticulum</keyword>
<feature type="compositionally biased region" description="Acidic residues" evidence="7">
    <location>
        <begin position="747"/>
        <end position="770"/>
    </location>
</feature>
<feature type="compositionally biased region" description="Low complexity" evidence="7">
    <location>
        <begin position="62"/>
        <end position="86"/>
    </location>
</feature>
<feature type="region of interest" description="Disordered" evidence="7">
    <location>
        <begin position="638"/>
        <end position="700"/>
    </location>
</feature>
<dbReference type="Pfam" id="PF02453">
    <property type="entry name" value="Reticulon"/>
    <property type="match status" value="1"/>
</dbReference>
<evidence type="ECO:0000256" key="2">
    <source>
        <dbReference type="ARBA" id="ARBA00022692"/>
    </source>
</evidence>
<feature type="region of interest" description="Disordered" evidence="7">
    <location>
        <begin position="727"/>
        <end position="776"/>
    </location>
</feature>
<name>A0A7J7VW63_PIPKU</name>
<proteinExistence type="predicted"/>
<dbReference type="EMBL" id="JACAGB010000013">
    <property type="protein sequence ID" value="KAF6329286.1"/>
    <property type="molecule type" value="Genomic_DNA"/>
</dbReference>
<feature type="compositionally biased region" description="Low complexity" evidence="7">
    <location>
        <begin position="158"/>
        <end position="171"/>
    </location>
</feature>
<feature type="compositionally biased region" description="Basic and acidic residues" evidence="7">
    <location>
        <begin position="498"/>
        <end position="518"/>
    </location>
</feature>
<feature type="domain" description="Reticulon" evidence="8">
    <location>
        <begin position="1022"/>
        <end position="1209"/>
    </location>
</feature>
<feature type="region of interest" description="Disordered" evidence="7">
    <location>
        <begin position="1"/>
        <end position="208"/>
    </location>
</feature>
<dbReference type="GO" id="GO:0014069">
    <property type="term" value="C:postsynaptic density"/>
    <property type="evidence" value="ECO:0007669"/>
    <property type="project" value="TreeGrafter"/>
</dbReference>
<evidence type="ECO:0000256" key="4">
    <source>
        <dbReference type="ARBA" id="ARBA00022989"/>
    </source>
</evidence>
<feature type="compositionally biased region" description="Low complexity" evidence="7">
    <location>
        <begin position="638"/>
        <end position="654"/>
    </location>
</feature>
<keyword evidence="10" id="KW-1185">Reference proteome</keyword>
<accession>A0A7J7VW63</accession>
<feature type="transmembrane region" description="Helical" evidence="6">
    <location>
        <begin position="1042"/>
        <end position="1065"/>
    </location>
</feature>
<dbReference type="InterPro" id="IPR003388">
    <property type="entry name" value="Reticulon"/>
</dbReference>
<evidence type="ECO:0000256" key="5">
    <source>
        <dbReference type="ARBA" id="ARBA00023136"/>
    </source>
</evidence>
<feature type="region of interest" description="Disordered" evidence="7">
    <location>
        <begin position="799"/>
        <end position="839"/>
    </location>
</feature>
<sequence length="1209" mass="130666">MEDAADQSPRVSSSSDHPPRPQPTFKYQFVTDPDEEDEEEDEEEEEEDEDLEELEVLERKPAAAAAAPLSAAPVPTAPSAPAAPLLDFDDDFVPPAPRGPLPAAPPAAPERHPSWDPSPAPSPPSFSAAAASPSKLPEEDDDDDDEPPARPPPPPPASGTSPPAEPAWTPTAPAPAAPPSTPAAPKRRGSGSGSGSADETLFALPAASEPVIHSSAEKIMDLKEQPGNTVSAGQEDFPSVLLETAASLPSLSSLSATSFKEHEYFGNLPAVLPTKGTIQETSKEASREFSGKTKNPFVDKDLIGFSELRYSEMRSSISGSPKAESAITVADPRKEITVKTKDEEDDLVSKNVLHNQQESPIALSNFTKEEKDVMFPEKGRDRFNEERGIAGAPMREEYADFKPFERVWEVRGIDNKQDSDVLATAGNIESKLESKVDKKYFVDSLDQTNPERDSESSNDDASFPSTPEAVKDGSGTYITCTPFNPTATESMSTNTFPRLEDHASENKTDEKKIEEKKAQITTEKSTGTKSSHPFPVAAQDSETDYVTTTSLSKVLGEGMTNMPEGLTPDLVQEACESELNEATGAKIAFETKMDLVQTSEALQESLYSAAQLCPSFEESEATPSPVLPDIVMEAPLSSVAPGAGASGSQPSAAPLDAPPPMNYESMKLEPENPPPYEEAMNVSLKKGSGTQEDVKEPASMTVAAQETEAPYISIACDLIKETKVSAEPTPDFSNYSEIAKAAQSEPEPSDLAEDSSPDSEPVDLFSDDSIPEVPQQQDEAVILTKESLVEASTEFMIEHETKEKVRASPPPKGGKPYLESFQPSLGTTKGTISPGEVPTWTQKEKTPLQMEELGAAVYSNDGLFVAKEAKVRESETFSDSSPIEIIDEFPTFVSSRTDSSKLAREYTDLGVSHKGEIANAEDGAGSLPRSELPHDIFFKHVQHKADDQVRVPEEVSKERSDIAKVPSLPPDVSASATQPEIGTVVKPQVLVKEAEKKLPAGTEKENRSPSAIISAELSKTSVVDLLYWRDIKKTGVVFGASLFLLLSLTVFSIVSVTAYIALALLSVTISFRIYKGVIQAIQKSDEGHPFRAYLESDVAISEELVQKYSNSALGHVNCTIKELRRLFLVDDLVDSLKFAVLMWVFTYVGALFNGLTLLILALISLFSVPVIYERHQAQIDHYLALANKNVKDAMAKIQAKIPGLKRKAE</sequence>
<feature type="compositionally biased region" description="Polar residues" evidence="7">
    <location>
        <begin position="519"/>
        <end position="531"/>
    </location>
</feature>
<evidence type="ECO:0000313" key="9">
    <source>
        <dbReference type="EMBL" id="KAF6329286.1"/>
    </source>
</evidence>
<protein>
    <recommendedName>
        <fullName evidence="6">Reticulon</fullName>
    </recommendedName>
</protein>
<dbReference type="GO" id="GO:0071787">
    <property type="term" value="P:endoplasmic reticulum tubular network formation"/>
    <property type="evidence" value="ECO:0007669"/>
    <property type="project" value="TreeGrafter"/>
</dbReference>
<evidence type="ECO:0000313" key="10">
    <source>
        <dbReference type="Proteomes" id="UP000558488"/>
    </source>
</evidence>
<keyword evidence="5 6" id="KW-0472">Membrane</keyword>
<comment type="subcellular location">
    <subcellularLocation>
        <location evidence="1 6">Endoplasmic reticulum membrane</location>
        <topology evidence="1 6">Multi-pass membrane protein</topology>
    </subcellularLocation>
</comment>
<keyword evidence="4 6" id="KW-1133">Transmembrane helix</keyword>
<dbReference type="GO" id="GO:0030182">
    <property type="term" value="P:neuron differentiation"/>
    <property type="evidence" value="ECO:0007669"/>
    <property type="project" value="TreeGrafter"/>
</dbReference>
<dbReference type="FunFam" id="1.20.5.2480:FF:000001">
    <property type="entry name" value="Reticulon"/>
    <property type="match status" value="1"/>
</dbReference>
<feature type="compositionally biased region" description="Pro residues" evidence="7">
    <location>
        <begin position="94"/>
        <end position="108"/>
    </location>
</feature>
<dbReference type="Gene3D" id="1.20.5.2480">
    <property type="match status" value="1"/>
</dbReference>
<feature type="compositionally biased region" description="Acidic residues" evidence="7">
    <location>
        <begin position="32"/>
        <end position="55"/>
    </location>
</feature>
<dbReference type="PROSITE" id="PS50845">
    <property type="entry name" value="RETICULON"/>
    <property type="match status" value="1"/>
</dbReference>
<evidence type="ECO:0000256" key="1">
    <source>
        <dbReference type="ARBA" id="ARBA00004477"/>
    </source>
</evidence>
<comment type="caution">
    <text evidence="9">The sequence shown here is derived from an EMBL/GenBank/DDBJ whole genome shotgun (WGS) entry which is preliminary data.</text>
</comment>
<evidence type="ECO:0000256" key="7">
    <source>
        <dbReference type="SAM" id="MobiDB-lite"/>
    </source>
</evidence>
<dbReference type="Proteomes" id="UP000558488">
    <property type="component" value="Unassembled WGS sequence"/>
</dbReference>
<evidence type="ECO:0000256" key="3">
    <source>
        <dbReference type="ARBA" id="ARBA00022824"/>
    </source>
</evidence>
<reference evidence="9 10" key="1">
    <citation type="journal article" date="2020" name="Nature">
        <title>Six reference-quality genomes reveal evolution of bat adaptations.</title>
        <authorList>
            <person name="Jebb D."/>
            <person name="Huang Z."/>
            <person name="Pippel M."/>
            <person name="Hughes G.M."/>
            <person name="Lavrichenko K."/>
            <person name="Devanna P."/>
            <person name="Winkler S."/>
            <person name="Jermiin L.S."/>
            <person name="Skirmuntt E.C."/>
            <person name="Katzourakis A."/>
            <person name="Burkitt-Gray L."/>
            <person name="Ray D.A."/>
            <person name="Sullivan K.A.M."/>
            <person name="Roscito J.G."/>
            <person name="Kirilenko B.M."/>
            <person name="Davalos L.M."/>
            <person name="Corthals A.P."/>
            <person name="Power M.L."/>
            <person name="Jones G."/>
            <person name="Ransome R.D."/>
            <person name="Dechmann D.K.N."/>
            <person name="Locatelli A.G."/>
            <person name="Puechmaille S.J."/>
            <person name="Fedrigo O."/>
            <person name="Jarvis E.D."/>
            <person name="Hiller M."/>
            <person name="Vernes S.C."/>
            <person name="Myers E.W."/>
            <person name="Teeling E.C."/>
        </authorList>
    </citation>
    <scope>NUCLEOTIDE SEQUENCE [LARGE SCALE GENOMIC DNA]</scope>
    <source>
        <strain evidence="9">MPipKuh1</strain>
        <tissue evidence="9">Flight muscle</tissue>
    </source>
</reference>
<feature type="region of interest" description="Disordered" evidence="7">
    <location>
        <begin position="439"/>
        <end position="545"/>
    </location>
</feature>
<dbReference type="GO" id="GO:0005789">
    <property type="term" value="C:endoplasmic reticulum membrane"/>
    <property type="evidence" value="ECO:0007669"/>
    <property type="project" value="UniProtKB-SubCell"/>
</dbReference>
<evidence type="ECO:0000256" key="6">
    <source>
        <dbReference type="RuleBase" id="RU210713"/>
    </source>
</evidence>
<feature type="compositionally biased region" description="Polar residues" evidence="7">
    <location>
        <begin position="476"/>
        <end position="496"/>
    </location>
</feature>
<feature type="transmembrane region" description="Helical" evidence="6">
    <location>
        <begin position="1151"/>
        <end position="1172"/>
    </location>
</feature>
<dbReference type="PANTHER" id="PTHR45799">
    <property type="entry name" value="RETICULON-LIKE PROTEIN"/>
    <property type="match status" value="1"/>
</dbReference>
<dbReference type="PANTHER" id="PTHR45799:SF1">
    <property type="entry name" value="RETICULON-4"/>
    <property type="match status" value="1"/>
</dbReference>
<gene>
    <name evidence="9" type="ORF">mPipKuh1_015265</name>
</gene>
<keyword evidence="2 6" id="KW-0812">Transmembrane</keyword>
<dbReference type="OrthoDB" id="567788at2759"/>
<dbReference type="GO" id="GO:0043005">
    <property type="term" value="C:neuron projection"/>
    <property type="evidence" value="ECO:0007669"/>
    <property type="project" value="TreeGrafter"/>
</dbReference>
<dbReference type="GO" id="GO:0007420">
    <property type="term" value="P:brain development"/>
    <property type="evidence" value="ECO:0007669"/>
    <property type="project" value="TreeGrafter"/>
</dbReference>
<evidence type="ECO:0000259" key="8">
    <source>
        <dbReference type="PROSITE" id="PS50845"/>
    </source>
</evidence>